<gene>
    <name evidence="3" type="ORF">HBH26_03925</name>
</gene>
<comment type="caution">
    <text evidence="3">The sequence shown here is derived from an EMBL/GenBank/DDBJ whole genome shotgun (WGS) entry which is preliminary data.</text>
</comment>
<dbReference type="Proteomes" id="UP000732399">
    <property type="component" value="Unassembled WGS sequence"/>
</dbReference>
<name>A0ABX1CNW6_9SPHN</name>
<organism evidence="3 4">
    <name type="scientific">Sphingomonas corticis</name>
    <dbReference type="NCBI Taxonomy" id="2722791"/>
    <lineage>
        <taxon>Bacteria</taxon>
        <taxon>Pseudomonadati</taxon>
        <taxon>Pseudomonadota</taxon>
        <taxon>Alphaproteobacteria</taxon>
        <taxon>Sphingomonadales</taxon>
        <taxon>Sphingomonadaceae</taxon>
        <taxon>Sphingomonas</taxon>
    </lineage>
</organism>
<dbReference type="EMBL" id="JAAVJH010000002">
    <property type="protein sequence ID" value="NJR77765.1"/>
    <property type="molecule type" value="Genomic_DNA"/>
</dbReference>
<dbReference type="Gene3D" id="3.40.1350.120">
    <property type="match status" value="1"/>
</dbReference>
<proteinExistence type="predicted"/>
<dbReference type="Pfam" id="PF18451">
    <property type="entry name" value="CdiA_C"/>
    <property type="match status" value="1"/>
</dbReference>
<evidence type="ECO:0000259" key="2">
    <source>
        <dbReference type="Pfam" id="PF18451"/>
    </source>
</evidence>
<keyword evidence="4" id="KW-1185">Reference proteome</keyword>
<evidence type="ECO:0000256" key="1">
    <source>
        <dbReference type="SAM" id="MobiDB-lite"/>
    </source>
</evidence>
<sequence length="130" mass="14071">MGGYPHRTGLQGGAEPAPDRRGPRRRGDRAGQEPRLSHRGIFDGYSPQSPTAGGVYAGIADKVGKGQAHRIVLNLGDSPVRPGDIQQALRDNPIQGLQEVVLIDRNGAVHKTFPNGPRRKDAPEWRLIIS</sequence>
<evidence type="ECO:0000313" key="3">
    <source>
        <dbReference type="EMBL" id="NJR77765.1"/>
    </source>
</evidence>
<feature type="domain" description="tRNA nuclease CdiA C-terminal" evidence="2">
    <location>
        <begin position="41"/>
        <end position="108"/>
    </location>
</feature>
<accession>A0ABX1CNW6</accession>
<feature type="region of interest" description="Disordered" evidence="1">
    <location>
        <begin position="1"/>
        <end position="52"/>
    </location>
</feature>
<dbReference type="InterPro" id="IPR040559">
    <property type="entry name" value="CdiA_C"/>
</dbReference>
<reference evidence="3 4" key="1">
    <citation type="submission" date="2020-03" db="EMBL/GenBank/DDBJ databases">
        <authorList>
            <person name="Wang L."/>
            <person name="He N."/>
            <person name="Li Y."/>
            <person name="Fang Y."/>
            <person name="Zhang F."/>
        </authorList>
    </citation>
    <scope>NUCLEOTIDE SEQUENCE [LARGE SCALE GENOMIC DNA]</scope>
    <source>
        <strain evidence="3 4">36D10-4-7</strain>
    </source>
</reference>
<protein>
    <recommendedName>
        <fullName evidence="2">tRNA nuclease CdiA C-terminal domain-containing protein</fullName>
    </recommendedName>
</protein>
<evidence type="ECO:0000313" key="4">
    <source>
        <dbReference type="Proteomes" id="UP000732399"/>
    </source>
</evidence>